<feature type="domain" description="CheW-like" evidence="1">
    <location>
        <begin position="6"/>
        <end position="160"/>
    </location>
</feature>
<dbReference type="GO" id="GO:0007165">
    <property type="term" value="P:signal transduction"/>
    <property type="evidence" value="ECO:0007669"/>
    <property type="project" value="InterPro"/>
</dbReference>
<dbReference type="AlphaFoldDB" id="A0A518EMB4"/>
<dbReference type="Pfam" id="PF13682">
    <property type="entry name" value="CZB"/>
    <property type="match status" value="1"/>
</dbReference>
<name>A0A518EMB4_9BACT</name>
<proteinExistence type="predicted"/>
<dbReference type="Gene3D" id="1.20.120.30">
    <property type="entry name" value="Aspartate receptor, ligand-binding domain"/>
    <property type="match status" value="1"/>
</dbReference>
<organism evidence="2 3">
    <name type="scientific">Saltatorellus ferox</name>
    <dbReference type="NCBI Taxonomy" id="2528018"/>
    <lineage>
        <taxon>Bacteria</taxon>
        <taxon>Pseudomonadati</taxon>
        <taxon>Planctomycetota</taxon>
        <taxon>Planctomycetia</taxon>
        <taxon>Planctomycetia incertae sedis</taxon>
        <taxon>Saltatorellus</taxon>
    </lineage>
</organism>
<dbReference type="GO" id="GO:0006935">
    <property type="term" value="P:chemotaxis"/>
    <property type="evidence" value="ECO:0007669"/>
    <property type="project" value="InterPro"/>
</dbReference>
<dbReference type="RefSeq" id="WP_145194633.1">
    <property type="nucleotide sequence ID" value="NZ_CP036434.1"/>
</dbReference>
<dbReference type="EMBL" id="CP036434">
    <property type="protein sequence ID" value="QDV05216.1"/>
    <property type="molecule type" value="Genomic_DNA"/>
</dbReference>
<sequence length="276" mass="30794">MNQTITTKQVLLRIAGQLFGIPVSCVSEMIQTPTLTQLPHMPPSMRGVFIQRGKTIAAFDLRGVMGMPTLDVEIGEFRAMLEQREQDHRNWILELEASVAEERPFGLATDPRKCAFGRWYDTFETDSVLIASHLRKFEGPHNRIHALAVEVKDLVAEGNVEAARWRIDAVRNGELSEMIALFQQFKVLLDETAREIAIVLRGNDGDGDGIAYCVDSVEGVMDVPLHSMMDETEARSEVPHLTQRGLTATLIGAKRELALLVDEPTLYAPLRTVSQT</sequence>
<protein>
    <submittedName>
        <fullName evidence="2">Diguanylate cyclase</fullName>
    </submittedName>
</protein>
<dbReference type="SUPFAM" id="SSF50341">
    <property type="entry name" value="CheW-like"/>
    <property type="match status" value="1"/>
</dbReference>
<accession>A0A518EMB4</accession>
<dbReference type="Proteomes" id="UP000320390">
    <property type="component" value="Chromosome"/>
</dbReference>
<gene>
    <name evidence="2" type="ORF">Poly30_07120</name>
</gene>
<evidence type="ECO:0000313" key="2">
    <source>
        <dbReference type="EMBL" id="QDV05216.1"/>
    </source>
</evidence>
<dbReference type="InterPro" id="IPR036061">
    <property type="entry name" value="CheW-like_dom_sf"/>
</dbReference>
<dbReference type="OrthoDB" id="9794382at2"/>
<evidence type="ECO:0000259" key="1">
    <source>
        <dbReference type="PROSITE" id="PS50851"/>
    </source>
</evidence>
<dbReference type="InterPro" id="IPR025991">
    <property type="entry name" value="Chemoreceptor_zinc-bind_dom"/>
</dbReference>
<keyword evidence="3" id="KW-1185">Reference proteome</keyword>
<dbReference type="InterPro" id="IPR002545">
    <property type="entry name" value="CheW-lke_dom"/>
</dbReference>
<dbReference type="PROSITE" id="PS50851">
    <property type="entry name" value="CHEW"/>
    <property type="match status" value="1"/>
</dbReference>
<evidence type="ECO:0000313" key="3">
    <source>
        <dbReference type="Proteomes" id="UP000320390"/>
    </source>
</evidence>
<dbReference type="Pfam" id="PF01584">
    <property type="entry name" value="CheW"/>
    <property type="match status" value="1"/>
</dbReference>
<reference evidence="2 3" key="1">
    <citation type="submission" date="2019-02" db="EMBL/GenBank/DDBJ databases">
        <title>Deep-cultivation of Planctomycetes and their phenomic and genomic characterization uncovers novel biology.</title>
        <authorList>
            <person name="Wiegand S."/>
            <person name="Jogler M."/>
            <person name="Boedeker C."/>
            <person name="Pinto D."/>
            <person name="Vollmers J."/>
            <person name="Rivas-Marin E."/>
            <person name="Kohn T."/>
            <person name="Peeters S.H."/>
            <person name="Heuer A."/>
            <person name="Rast P."/>
            <person name="Oberbeckmann S."/>
            <person name="Bunk B."/>
            <person name="Jeske O."/>
            <person name="Meyerdierks A."/>
            <person name="Storesund J.E."/>
            <person name="Kallscheuer N."/>
            <person name="Luecker S."/>
            <person name="Lage O.M."/>
            <person name="Pohl T."/>
            <person name="Merkel B.J."/>
            <person name="Hornburger P."/>
            <person name="Mueller R.-W."/>
            <person name="Bruemmer F."/>
            <person name="Labrenz M."/>
            <person name="Spormann A.M."/>
            <person name="Op den Camp H."/>
            <person name="Overmann J."/>
            <person name="Amann R."/>
            <person name="Jetten M.S.M."/>
            <person name="Mascher T."/>
            <person name="Medema M.H."/>
            <person name="Devos D.P."/>
            <person name="Kaster A.-K."/>
            <person name="Ovreas L."/>
            <person name="Rohde M."/>
            <person name="Galperin M.Y."/>
            <person name="Jogler C."/>
        </authorList>
    </citation>
    <scope>NUCLEOTIDE SEQUENCE [LARGE SCALE GENOMIC DNA]</scope>
    <source>
        <strain evidence="2 3">Poly30</strain>
    </source>
</reference>